<dbReference type="GO" id="GO:0005524">
    <property type="term" value="F:ATP binding"/>
    <property type="evidence" value="ECO:0007669"/>
    <property type="project" value="UniProtKB-KW"/>
</dbReference>
<dbReference type="InterPro" id="IPR003593">
    <property type="entry name" value="AAA+_ATPase"/>
</dbReference>
<dbReference type="SUPFAM" id="SSF52540">
    <property type="entry name" value="P-loop containing nucleoside triphosphate hydrolases"/>
    <property type="match status" value="1"/>
</dbReference>
<evidence type="ECO:0000256" key="6">
    <source>
        <dbReference type="ARBA" id="ARBA00022840"/>
    </source>
</evidence>
<dbReference type="SMART" id="SM00382">
    <property type="entry name" value="AAA"/>
    <property type="match status" value="1"/>
</dbReference>
<evidence type="ECO:0000256" key="4">
    <source>
        <dbReference type="ARBA" id="ARBA00022475"/>
    </source>
</evidence>
<reference evidence="11" key="1">
    <citation type="submission" date="2016-11" db="EMBL/GenBank/DDBJ databases">
        <authorList>
            <person name="Varghese N."/>
            <person name="Submissions S."/>
        </authorList>
    </citation>
    <scope>NUCLEOTIDE SEQUENCE [LARGE SCALE GENOMIC DNA]</scope>
    <source>
        <strain evidence="11">DSM 11003</strain>
    </source>
</reference>
<dbReference type="GO" id="GO:0016887">
    <property type="term" value="F:ATP hydrolysis activity"/>
    <property type="evidence" value="ECO:0007669"/>
    <property type="project" value="InterPro"/>
</dbReference>
<evidence type="ECO:0000256" key="3">
    <source>
        <dbReference type="ARBA" id="ARBA00022448"/>
    </source>
</evidence>
<dbReference type="STRING" id="1123382.SAMN02745221_00892"/>
<name>A0A1M5MDA2_9FIRM</name>
<dbReference type="RefSeq" id="WP_073090659.1">
    <property type="nucleotide sequence ID" value="NZ_FQWY01000011.1"/>
</dbReference>
<dbReference type="PROSITE" id="PS50893">
    <property type="entry name" value="ABC_TRANSPORTER_2"/>
    <property type="match status" value="1"/>
</dbReference>
<keyword evidence="6 10" id="KW-0067">ATP-binding</keyword>
<keyword evidence="11" id="KW-1185">Reference proteome</keyword>
<dbReference type="Pfam" id="PF00005">
    <property type="entry name" value="ABC_tran"/>
    <property type="match status" value="1"/>
</dbReference>
<dbReference type="InterPro" id="IPR003439">
    <property type="entry name" value="ABC_transporter-like_ATP-bd"/>
</dbReference>
<dbReference type="InterPro" id="IPR027417">
    <property type="entry name" value="P-loop_NTPase"/>
</dbReference>
<dbReference type="FunFam" id="3.40.50.300:FF:000224">
    <property type="entry name" value="Energy-coupling factor transporter ATP-binding protein EcfA"/>
    <property type="match status" value="1"/>
</dbReference>
<dbReference type="EMBL" id="FQWY01000011">
    <property type="protein sequence ID" value="SHG75235.1"/>
    <property type="molecule type" value="Genomic_DNA"/>
</dbReference>
<comment type="similarity">
    <text evidence="2">Belongs to the ABC transporter superfamily.</text>
</comment>
<gene>
    <name evidence="10" type="ORF">SAMN02745221_00892</name>
</gene>
<proteinExistence type="inferred from homology"/>
<dbReference type="AlphaFoldDB" id="A0A1M5MDA2"/>
<dbReference type="GO" id="GO:0042626">
    <property type="term" value="F:ATPase-coupled transmembrane transporter activity"/>
    <property type="evidence" value="ECO:0007669"/>
    <property type="project" value="TreeGrafter"/>
</dbReference>
<comment type="subcellular location">
    <subcellularLocation>
        <location evidence="1">Cell membrane</location>
        <topology evidence="1">Peripheral membrane protein</topology>
    </subcellularLocation>
</comment>
<dbReference type="InterPro" id="IPR017871">
    <property type="entry name" value="ABC_transporter-like_CS"/>
</dbReference>
<dbReference type="CDD" id="cd03225">
    <property type="entry name" value="ABC_cobalt_CbiO_domain1"/>
    <property type="match status" value="1"/>
</dbReference>
<dbReference type="Gene3D" id="3.40.50.300">
    <property type="entry name" value="P-loop containing nucleotide triphosphate hydrolases"/>
    <property type="match status" value="1"/>
</dbReference>
<dbReference type="PROSITE" id="PS00211">
    <property type="entry name" value="ABC_TRANSPORTER_1"/>
    <property type="match status" value="1"/>
</dbReference>
<protein>
    <submittedName>
        <fullName evidence="10">Energy-coupling factor transport system ATP-binding protein</fullName>
    </submittedName>
</protein>
<accession>A0A1M5MDA2</accession>
<evidence type="ECO:0000256" key="8">
    <source>
        <dbReference type="ARBA" id="ARBA00023136"/>
    </source>
</evidence>
<feature type="domain" description="ABC transporter" evidence="9">
    <location>
        <begin position="3"/>
        <end position="245"/>
    </location>
</feature>
<keyword evidence="4" id="KW-1003">Cell membrane</keyword>
<dbReference type="InterPro" id="IPR050095">
    <property type="entry name" value="ECF_ABC_transporter_ATP-bd"/>
</dbReference>
<evidence type="ECO:0000256" key="5">
    <source>
        <dbReference type="ARBA" id="ARBA00022741"/>
    </source>
</evidence>
<evidence type="ECO:0000256" key="7">
    <source>
        <dbReference type="ARBA" id="ARBA00022967"/>
    </source>
</evidence>
<organism evidence="10 11">
    <name type="scientific">Thermosyntropha lipolytica DSM 11003</name>
    <dbReference type="NCBI Taxonomy" id="1123382"/>
    <lineage>
        <taxon>Bacteria</taxon>
        <taxon>Bacillati</taxon>
        <taxon>Bacillota</taxon>
        <taxon>Clostridia</taxon>
        <taxon>Eubacteriales</taxon>
        <taxon>Syntrophomonadaceae</taxon>
        <taxon>Thermosyntropha</taxon>
    </lineage>
</organism>
<dbReference type="PANTHER" id="PTHR43553:SF24">
    <property type="entry name" value="ENERGY-COUPLING FACTOR TRANSPORTER ATP-BINDING PROTEIN ECFA1"/>
    <property type="match status" value="1"/>
</dbReference>
<dbReference type="InterPro" id="IPR015856">
    <property type="entry name" value="ABC_transpr_CbiO/EcfA_su"/>
</dbReference>
<keyword evidence="8" id="KW-0472">Membrane</keyword>
<sequence length="288" mass="32200">MSILLEKVTYVYQSGTPWQKTALCDVSLAIKKGDCVGIMGRAGAGKSTLLAVLNGLLKPQKGRVIVDGIDVTSLPAHKMAFLRQKVGLVFQFPEEQFFAPTVYEEISFALHNAGFTRGEVERRVKDAMDKVGLDYASFKERSLYTLSSGEKRRVGLATVLALKPQYLLLDEPTAALDYEGREKIYAIIREANKRGTTVIIVAHNLEHLANVCNRIIILEEGRVALDLQLEELALYAEEMERLGIYPPFHHQVVHKLQKKGLDINIYIKTREEAACAVKKLFPSLQEGE</sequence>
<evidence type="ECO:0000256" key="2">
    <source>
        <dbReference type="ARBA" id="ARBA00005417"/>
    </source>
</evidence>
<keyword evidence="7" id="KW-1278">Translocase</keyword>
<dbReference type="GO" id="GO:0043190">
    <property type="term" value="C:ATP-binding cassette (ABC) transporter complex"/>
    <property type="evidence" value="ECO:0007669"/>
    <property type="project" value="TreeGrafter"/>
</dbReference>
<evidence type="ECO:0000313" key="10">
    <source>
        <dbReference type="EMBL" id="SHG75235.1"/>
    </source>
</evidence>
<dbReference type="Proteomes" id="UP000242329">
    <property type="component" value="Unassembled WGS sequence"/>
</dbReference>
<evidence type="ECO:0000259" key="9">
    <source>
        <dbReference type="PROSITE" id="PS50893"/>
    </source>
</evidence>
<evidence type="ECO:0000313" key="11">
    <source>
        <dbReference type="Proteomes" id="UP000242329"/>
    </source>
</evidence>
<evidence type="ECO:0000256" key="1">
    <source>
        <dbReference type="ARBA" id="ARBA00004202"/>
    </source>
</evidence>
<dbReference type="OrthoDB" id="9784332at2"/>
<dbReference type="PANTHER" id="PTHR43553">
    <property type="entry name" value="HEAVY METAL TRANSPORTER"/>
    <property type="match status" value="1"/>
</dbReference>
<keyword evidence="3" id="KW-0813">Transport</keyword>
<keyword evidence="5" id="KW-0547">Nucleotide-binding</keyword>